<evidence type="ECO:0000313" key="2">
    <source>
        <dbReference type="EMBL" id="CAA3007268.1"/>
    </source>
</evidence>
<reference evidence="2 3" key="1">
    <citation type="submission" date="2019-12" db="EMBL/GenBank/DDBJ databases">
        <authorList>
            <person name="Alioto T."/>
            <person name="Alioto T."/>
            <person name="Gomez Garrido J."/>
        </authorList>
    </citation>
    <scope>NUCLEOTIDE SEQUENCE [LARGE SCALE GENOMIC DNA]</scope>
</reference>
<dbReference type="Gramene" id="OE9A065779T1">
    <property type="protein sequence ID" value="OE9A065779C1"/>
    <property type="gene ID" value="OE9A065779"/>
</dbReference>
<dbReference type="Gene3D" id="3.30.559.10">
    <property type="entry name" value="Chloramphenicol acetyltransferase-like domain"/>
    <property type="match status" value="2"/>
</dbReference>
<dbReference type="PANTHER" id="PTHR31896">
    <property type="entry name" value="FAMILY REGULATORY PROTEIN, PUTATIVE (AFU_ORTHOLOGUE AFUA_3G14730)-RELATED"/>
    <property type="match status" value="1"/>
</dbReference>
<dbReference type="AlphaFoldDB" id="A0A8S0TMT3"/>
<evidence type="ECO:0000256" key="1">
    <source>
        <dbReference type="ARBA" id="ARBA00022679"/>
    </source>
</evidence>
<protein>
    <submittedName>
        <fullName evidence="2">Uncharacterized acetyltransferase At3g50280-like</fullName>
    </submittedName>
</protein>
<dbReference type="InterPro" id="IPR023213">
    <property type="entry name" value="CAT-like_dom_sf"/>
</dbReference>
<organism evidence="2 3">
    <name type="scientific">Olea europaea subsp. europaea</name>
    <dbReference type="NCBI Taxonomy" id="158383"/>
    <lineage>
        <taxon>Eukaryota</taxon>
        <taxon>Viridiplantae</taxon>
        <taxon>Streptophyta</taxon>
        <taxon>Embryophyta</taxon>
        <taxon>Tracheophyta</taxon>
        <taxon>Spermatophyta</taxon>
        <taxon>Magnoliopsida</taxon>
        <taxon>eudicotyledons</taxon>
        <taxon>Gunneridae</taxon>
        <taxon>Pentapetalae</taxon>
        <taxon>asterids</taxon>
        <taxon>lamiids</taxon>
        <taxon>Lamiales</taxon>
        <taxon>Oleaceae</taxon>
        <taxon>Oleeae</taxon>
        <taxon>Olea</taxon>
    </lineage>
</organism>
<dbReference type="InterPro" id="IPR051283">
    <property type="entry name" value="Sec_Metabolite_Acyltrans"/>
</dbReference>
<proteinExistence type="predicted"/>
<keyword evidence="1" id="KW-0808">Transferase</keyword>
<name>A0A8S0TMT3_OLEEU</name>
<dbReference type="PANTHER" id="PTHR31896:SF43">
    <property type="entry name" value="PROTEIN ENHANCED PSEUDOMONAS SUSCEPTIBILITY 1"/>
    <property type="match status" value="1"/>
</dbReference>
<dbReference type="Proteomes" id="UP000594638">
    <property type="component" value="Unassembled WGS sequence"/>
</dbReference>
<dbReference type="GO" id="GO:0016740">
    <property type="term" value="F:transferase activity"/>
    <property type="evidence" value="ECO:0007669"/>
    <property type="project" value="UniProtKB-KW"/>
</dbReference>
<comment type="caution">
    <text evidence="2">The sequence shown here is derived from an EMBL/GenBank/DDBJ whole genome shotgun (WGS) entry which is preliminary data.</text>
</comment>
<gene>
    <name evidence="2" type="ORF">OLEA9_A065779</name>
</gene>
<keyword evidence="3" id="KW-1185">Reference proteome</keyword>
<accession>A0A8S0TMT3</accession>
<dbReference type="Pfam" id="PF02458">
    <property type="entry name" value="Transferase"/>
    <property type="match status" value="1"/>
</dbReference>
<dbReference type="EMBL" id="CACTIH010007271">
    <property type="protein sequence ID" value="CAA3007268.1"/>
    <property type="molecule type" value="Genomic_DNA"/>
</dbReference>
<dbReference type="OrthoDB" id="1862401at2759"/>
<evidence type="ECO:0000313" key="3">
    <source>
        <dbReference type="Proteomes" id="UP000594638"/>
    </source>
</evidence>
<sequence>MAKLEEISTCTVRASEFAVVGRTRIELTPWDLSFLLFDYNQKGLLFRKPENLEKDLLHHLKTSLSRTLDFFPHLAGRLGIEKFEDETQCFFIDCTNAGAQFTHAIVHGLTVNDILKQKYVPEIVYSFFPLNGILDCEGTANPLLGVQVTELEDGYFIGCTMNHCVVDGSSFWHFFNSWSEISQGYDHPSKLPTLIRGFAPGHLNRPVKIPTLEREVFNDLSQPPLLERVFNFSKENIAKVKSKANDEIGKTCSCVSSLLALLAHVWRSMIRCRNTNDDNIKTTFKLYVGTRNRLRPPLPESYFGNAIQGGAATATPNELLRNGLGWAAQQLNQMIAAQTPEETKNYYENRIKSPRLLMKGARTNTFVVGSSPRFNVYGNDFGWGKPVAVRAGFANKFDGKLTIFPGVEEGSVDIEIRLTPDALKAIENDAEFMQVVTVN</sequence>